<reference evidence="8" key="1">
    <citation type="submission" date="2022-12" db="EMBL/GenBank/DDBJ databases">
        <authorList>
            <person name="Alioto T."/>
            <person name="Alioto T."/>
            <person name="Gomez Garrido J."/>
        </authorList>
    </citation>
    <scope>NUCLEOTIDE SEQUENCE</scope>
</reference>
<dbReference type="Proteomes" id="UP001178461">
    <property type="component" value="Chromosome 8"/>
</dbReference>
<dbReference type="PANTHER" id="PTHR14948">
    <property type="entry name" value="NG5"/>
    <property type="match status" value="1"/>
</dbReference>
<dbReference type="EMBL" id="OX395133">
    <property type="protein sequence ID" value="CAI5781261.1"/>
    <property type="molecule type" value="Genomic_DNA"/>
</dbReference>
<keyword evidence="9" id="KW-1185">Reference proteome</keyword>
<comment type="subcellular location">
    <subcellularLocation>
        <location evidence="1">Membrane</location>
    </subcellularLocation>
</comment>
<organism evidence="8 9">
    <name type="scientific">Podarcis lilfordi</name>
    <name type="common">Lilford's wall lizard</name>
    <dbReference type="NCBI Taxonomy" id="74358"/>
    <lineage>
        <taxon>Eukaryota</taxon>
        <taxon>Metazoa</taxon>
        <taxon>Chordata</taxon>
        <taxon>Craniata</taxon>
        <taxon>Vertebrata</taxon>
        <taxon>Euteleostomi</taxon>
        <taxon>Lepidosauria</taxon>
        <taxon>Squamata</taxon>
        <taxon>Bifurcata</taxon>
        <taxon>Unidentata</taxon>
        <taxon>Episquamata</taxon>
        <taxon>Laterata</taxon>
        <taxon>Lacertibaenia</taxon>
        <taxon>Lacertidae</taxon>
        <taxon>Podarcis</taxon>
    </lineage>
</organism>
<keyword evidence="5 7" id="KW-0472">Membrane</keyword>
<evidence type="ECO:0000256" key="6">
    <source>
        <dbReference type="SAM" id="MobiDB-lite"/>
    </source>
</evidence>
<dbReference type="Pfam" id="PF04505">
    <property type="entry name" value="CD225"/>
    <property type="match status" value="1"/>
</dbReference>
<feature type="region of interest" description="Disordered" evidence="6">
    <location>
        <begin position="8"/>
        <end position="47"/>
    </location>
</feature>
<keyword evidence="4 7" id="KW-1133">Transmembrane helix</keyword>
<evidence type="ECO:0000256" key="5">
    <source>
        <dbReference type="ARBA" id="ARBA00023136"/>
    </source>
</evidence>
<dbReference type="PANTHER" id="PTHR14948:SF46">
    <property type="entry name" value="DISPANIN SUBFAMILY A MEMBER 2B-LIKE-RELATED"/>
    <property type="match status" value="1"/>
</dbReference>
<keyword evidence="3 7" id="KW-0812">Transmembrane</keyword>
<dbReference type="AlphaFoldDB" id="A0AA35KPI1"/>
<proteinExistence type="inferred from homology"/>
<dbReference type="InterPro" id="IPR007593">
    <property type="entry name" value="CD225/Dispanin_fam"/>
</dbReference>
<accession>A0AA35KPI1</accession>
<evidence type="ECO:0000256" key="3">
    <source>
        <dbReference type="ARBA" id="ARBA00022692"/>
    </source>
</evidence>
<comment type="similarity">
    <text evidence="2">Belongs to the CD225/Dispanin family.</text>
</comment>
<sequence>MSDIKYERMNENALHMDNPPPYSAKNEEPGPSAGMAPTTGSRGTPAMPHQYTPYYGPASIAQTSQTIVISSVQPSREPDYMAYSIFTMLCCCLPLGVAALAYSIQTQNANQNGNYISARRNSRVALILAHTALGVGLGCLIIYIIFWMNISHQIIEVPTISP</sequence>
<protein>
    <submittedName>
        <fullName evidence="8">Trafficking regulator of GLUT4 1-like</fullName>
    </submittedName>
</protein>
<evidence type="ECO:0000256" key="2">
    <source>
        <dbReference type="ARBA" id="ARBA00006843"/>
    </source>
</evidence>
<dbReference type="InterPro" id="IPR051423">
    <property type="entry name" value="CD225/Dispanin"/>
</dbReference>
<name>A0AA35KPI1_9SAUR</name>
<evidence type="ECO:0000313" key="9">
    <source>
        <dbReference type="Proteomes" id="UP001178461"/>
    </source>
</evidence>
<evidence type="ECO:0000256" key="4">
    <source>
        <dbReference type="ARBA" id="ARBA00022989"/>
    </source>
</evidence>
<gene>
    <name evidence="8" type="ORF">PODLI_1B011023</name>
</gene>
<dbReference type="GO" id="GO:0016020">
    <property type="term" value="C:membrane"/>
    <property type="evidence" value="ECO:0007669"/>
    <property type="project" value="UniProtKB-SubCell"/>
</dbReference>
<evidence type="ECO:0000313" key="8">
    <source>
        <dbReference type="EMBL" id="CAI5781261.1"/>
    </source>
</evidence>
<feature type="transmembrane region" description="Helical" evidence="7">
    <location>
        <begin position="80"/>
        <end position="104"/>
    </location>
</feature>
<evidence type="ECO:0000256" key="1">
    <source>
        <dbReference type="ARBA" id="ARBA00004370"/>
    </source>
</evidence>
<evidence type="ECO:0000256" key="7">
    <source>
        <dbReference type="SAM" id="Phobius"/>
    </source>
</evidence>
<feature type="transmembrane region" description="Helical" evidence="7">
    <location>
        <begin position="124"/>
        <end position="146"/>
    </location>
</feature>